<dbReference type="GO" id="GO:0003676">
    <property type="term" value="F:nucleic acid binding"/>
    <property type="evidence" value="ECO:0007669"/>
    <property type="project" value="InterPro"/>
</dbReference>
<reference evidence="2" key="1">
    <citation type="journal article" date="2019" name="Plant Biotechnol. J.">
        <title>Genome sequencing of the Australian wild diploid species Gossypium australe highlights disease resistance and delayed gland morphogenesis.</title>
        <authorList>
            <person name="Cai Y."/>
            <person name="Cai X."/>
            <person name="Wang Q."/>
            <person name="Wang P."/>
            <person name="Zhang Y."/>
            <person name="Cai C."/>
            <person name="Xu Y."/>
            <person name="Wang K."/>
            <person name="Zhou Z."/>
            <person name="Wang C."/>
            <person name="Geng S."/>
            <person name="Li B."/>
            <person name="Dong Q."/>
            <person name="Hou Y."/>
            <person name="Wang H."/>
            <person name="Ai P."/>
            <person name="Liu Z."/>
            <person name="Yi F."/>
            <person name="Sun M."/>
            <person name="An G."/>
            <person name="Cheng J."/>
            <person name="Zhang Y."/>
            <person name="Shi Q."/>
            <person name="Xie Y."/>
            <person name="Shi X."/>
            <person name="Chang Y."/>
            <person name="Huang F."/>
            <person name="Chen Y."/>
            <person name="Hong S."/>
            <person name="Mi L."/>
            <person name="Sun Q."/>
            <person name="Zhang L."/>
            <person name="Zhou B."/>
            <person name="Peng R."/>
            <person name="Zhang X."/>
            <person name="Liu F."/>
        </authorList>
    </citation>
    <scope>NUCLEOTIDE SEQUENCE [LARGE SCALE GENOMIC DNA]</scope>
    <source>
        <strain evidence="2">cv. PA1801</strain>
    </source>
</reference>
<evidence type="ECO:0000313" key="2">
    <source>
        <dbReference type="Proteomes" id="UP000325315"/>
    </source>
</evidence>
<evidence type="ECO:0000313" key="1">
    <source>
        <dbReference type="EMBL" id="KAA3480222.1"/>
    </source>
</evidence>
<sequence length="89" mass="10079">MGHFSGSFGNQYILLAVGYVSKWVDVVALPTNDTKSVVRFLRKNIFARFGTPQALFEAALAKYSIRHRMTMTYHPQANGQEKVSNQEIK</sequence>
<comment type="caution">
    <text evidence="1">The sequence shown here is derived from an EMBL/GenBank/DDBJ whole genome shotgun (WGS) entry which is preliminary data.</text>
</comment>
<dbReference type="PANTHER" id="PTHR37984:SF5">
    <property type="entry name" value="PROTEIN NYNRIN-LIKE"/>
    <property type="match status" value="1"/>
</dbReference>
<protein>
    <submittedName>
        <fullName evidence="1">KRAB-A domain-containing protein 2-like</fullName>
    </submittedName>
</protein>
<dbReference type="InterPro" id="IPR036397">
    <property type="entry name" value="RNaseH_sf"/>
</dbReference>
<dbReference type="InterPro" id="IPR050951">
    <property type="entry name" value="Retrovirus_Pol_polyprotein"/>
</dbReference>
<dbReference type="AlphaFoldDB" id="A0A5B6WH81"/>
<dbReference type="OrthoDB" id="1001372at2759"/>
<dbReference type="SUPFAM" id="SSF53098">
    <property type="entry name" value="Ribonuclease H-like"/>
    <property type="match status" value="1"/>
</dbReference>
<name>A0A5B6WH81_9ROSI</name>
<dbReference type="Gene3D" id="3.30.420.10">
    <property type="entry name" value="Ribonuclease H-like superfamily/Ribonuclease H"/>
    <property type="match status" value="1"/>
</dbReference>
<gene>
    <name evidence="1" type="ORF">EPI10_020672</name>
</gene>
<proteinExistence type="predicted"/>
<dbReference type="InterPro" id="IPR012337">
    <property type="entry name" value="RNaseH-like_sf"/>
</dbReference>
<organism evidence="1 2">
    <name type="scientific">Gossypium australe</name>
    <dbReference type="NCBI Taxonomy" id="47621"/>
    <lineage>
        <taxon>Eukaryota</taxon>
        <taxon>Viridiplantae</taxon>
        <taxon>Streptophyta</taxon>
        <taxon>Embryophyta</taxon>
        <taxon>Tracheophyta</taxon>
        <taxon>Spermatophyta</taxon>
        <taxon>Magnoliopsida</taxon>
        <taxon>eudicotyledons</taxon>
        <taxon>Gunneridae</taxon>
        <taxon>Pentapetalae</taxon>
        <taxon>rosids</taxon>
        <taxon>malvids</taxon>
        <taxon>Malvales</taxon>
        <taxon>Malvaceae</taxon>
        <taxon>Malvoideae</taxon>
        <taxon>Gossypium</taxon>
    </lineage>
</organism>
<dbReference type="EMBL" id="SMMG02000003">
    <property type="protein sequence ID" value="KAA3480222.1"/>
    <property type="molecule type" value="Genomic_DNA"/>
</dbReference>
<accession>A0A5B6WH81</accession>
<dbReference type="Proteomes" id="UP000325315">
    <property type="component" value="Unassembled WGS sequence"/>
</dbReference>
<dbReference type="PANTHER" id="PTHR37984">
    <property type="entry name" value="PROTEIN CBG26694"/>
    <property type="match status" value="1"/>
</dbReference>
<keyword evidence="2" id="KW-1185">Reference proteome</keyword>